<dbReference type="AlphaFoldDB" id="A0A9P6Y6P4"/>
<protein>
    <submittedName>
        <fullName evidence="1">Uncharacterized protein</fullName>
    </submittedName>
</protein>
<accession>A0A9P6Y6P4</accession>
<dbReference type="OrthoDB" id="8300214at2759"/>
<dbReference type="Proteomes" id="UP000717996">
    <property type="component" value="Unassembled WGS sequence"/>
</dbReference>
<name>A0A9P6Y6P4_RHIOR</name>
<dbReference type="Pfam" id="PF01209">
    <property type="entry name" value="Ubie_methyltran"/>
    <property type="match status" value="1"/>
</dbReference>
<proteinExistence type="predicted"/>
<evidence type="ECO:0000313" key="2">
    <source>
        <dbReference type="Proteomes" id="UP000717996"/>
    </source>
</evidence>
<evidence type="ECO:0000313" key="1">
    <source>
        <dbReference type="EMBL" id="KAG1540793.1"/>
    </source>
</evidence>
<reference evidence="1" key="1">
    <citation type="journal article" date="2020" name="Microb. Genom.">
        <title>Genetic diversity of clinical and environmental Mucorales isolates obtained from an investigation of mucormycosis cases among solid organ transplant recipients.</title>
        <authorList>
            <person name="Nguyen M.H."/>
            <person name="Kaul D."/>
            <person name="Muto C."/>
            <person name="Cheng S.J."/>
            <person name="Richter R.A."/>
            <person name="Bruno V.M."/>
            <person name="Liu G."/>
            <person name="Beyhan S."/>
            <person name="Sundermann A.J."/>
            <person name="Mounaud S."/>
            <person name="Pasculle A.W."/>
            <person name="Nierman W.C."/>
            <person name="Driscoll E."/>
            <person name="Cumbie R."/>
            <person name="Clancy C.J."/>
            <person name="Dupont C.L."/>
        </authorList>
    </citation>
    <scope>NUCLEOTIDE SEQUENCE</scope>
    <source>
        <strain evidence="1">GL16</strain>
    </source>
</reference>
<dbReference type="Gene3D" id="3.40.50.150">
    <property type="entry name" value="Vaccinia Virus protein VP39"/>
    <property type="match status" value="1"/>
</dbReference>
<organism evidence="1 2">
    <name type="scientific">Rhizopus oryzae</name>
    <name type="common">Mucormycosis agent</name>
    <name type="synonym">Rhizopus arrhizus var. delemar</name>
    <dbReference type="NCBI Taxonomy" id="64495"/>
    <lineage>
        <taxon>Eukaryota</taxon>
        <taxon>Fungi</taxon>
        <taxon>Fungi incertae sedis</taxon>
        <taxon>Mucoromycota</taxon>
        <taxon>Mucoromycotina</taxon>
        <taxon>Mucoromycetes</taxon>
        <taxon>Mucorales</taxon>
        <taxon>Mucorineae</taxon>
        <taxon>Rhizopodaceae</taxon>
        <taxon>Rhizopus</taxon>
    </lineage>
</organism>
<comment type="caution">
    <text evidence="1">The sequence shown here is derived from an EMBL/GenBank/DDBJ whole genome shotgun (WGS) entry which is preliminary data.</text>
</comment>
<sequence>MPDESADDYAIAFGIRTRTHVDKAFSKVNNPLIGKVCDTCSFGIISASDQIIECNHDSYQYLVESICKFFPQEKFAQTIRDTGFKTVGKGYKNFTFGVVAIHSGHKT</sequence>
<dbReference type="EMBL" id="JAANIT010001345">
    <property type="protein sequence ID" value="KAG1540793.1"/>
    <property type="molecule type" value="Genomic_DNA"/>
</dbReference>
<gene>
    <name evidence="1" type="ORF">G6F51_008306</name>
</gene>
<dbReference type="InterPro" id="IPR029063">
    <property type="entry name" value="SAM-dependent_MTases_sf"/>
</dbReference>